<dbReference type="PROSITE" id="PS51077">
    <property type="entry name" value="HTH_ICLR"/>
    <property type="match status" value="1"/>
</dbReference>
<dbReference type="SUPFAM" id="SSF55781">
    <property type="entry name" value="GAF domain-like"/>
    <property type="match status" value="1"/>
</dbReference>
<dbReference type="PROSITE" id="PS51078">
    <property type="entry name" value="ICLR_ED"/>
    <property type="match status" value="1"/>
</dbReference>
<dbReference type="InterPro" id="IPR050707">
    <property type="entry name" value="HTH_MetabolicPath_Reg"/>
</dbReference>
<evidence type="ECO:0000259" key="4">
    <source>
        <dbReference type="PROSITE" id="PS51077"/>
    </source>
</evidence>
<dbReference type="Proteomes" id="UP001176468">
    <property type="component" value="Unassembled WGS sequence"/>
</dbReference>
<organism evidence="6 7">
    <name type="scientific">Sphingomonas immobilis</name>
    <dbReference type="NCBI Taxonomy" id="3063997"/>
    <lineage>
        <taxon>Bacteria</taxon>
        <taxon>Pseudomonadati</taxon>
        <taxon>Pseudomonadota</taxon>
        <taxon>Alphaproteobacteria</taxon>
        <taxon>Sphingomonadales</taxon>
        <taxon>Sphingomonadaceae</taxon>
        <taxon>Sphingomonas</taxon>
    </lineage>
</organism>
<keyword evidence="1" id="KW-0805">Transcription regulation</keyword>
<reference evidence="6" key="1">
    <citation type="submission" date="2023-07" db="EMBL/GenBank/DDBJ databases">
        <authorList>
            <person name="Kim M.K."/>
        </authorList>
    </citation>
    <scope>NUCLEOTIDE SEQUENCE</scope>
    <source>
        <strain evidence="6">CA1-15</strain>
    </source>
</reference>
<dbReference type="PANTHER" id="PTHR30136">
    <property type="entry name" value="HELIX-TURN-HELIX TRANSCRIPTIONAL REGULATOR, ICLR FAMILY"/>
    <property type="match status" value="1"/>
</dbReference>
<protein>
    <submittedName>
        <fullName evidence="6">Helix-turn-helix domain-containing protein</fullName>
    </submittedName>
</protein>
<feature type="domain" description="IclR-ED" evidence="5">
    <location>
        <begin position="71"/>
        <end position="258"/>
    </location>
</feature>
<name>A0ABT8ZZI0_9SPHN</name>
<evidence type="ECO:0000313" key="7">
    <source>
        <dbReference type="Proteomes" id="UP001176468"/>
    </source>
</evidence>
<dbReference type="InterPro" id="IPR036390">
    <property type="entry name" value="WH_DNA-bd_sf"/>
</dbReference>
<dbReference type="InterPro" id="IPR036388">
    <property type="entry name" value="WH-like_DNA-bd_sf"/>
</dbReference>
<proteinExistence type="predicted"/>
<dbReference type="SMART" id="SM00346">
    <property type="entry name" value="HTH_ICLR"/>
    <property type="match status" value="1"/>
</dbReference>
<gene>
    <name evidence="6" type="ORF">Q5H94_07425</name>
</gene>
<evidence type="ECO:0000259" key="5">
    <source>
        <dbReference type="PROSITE" id="PS51078"/>
    </source>
</evidence>
<dbReference type="PANTHER" id="PTHR30136:SF35">
    <property type="entry name" value="HTH-TYPE TRANSCRIPTIONAL REGULATOR RV1719"/>
    <property type="match status" value="1"/>
</dbReference>
<evidence type="ECO:0000313" key="6">
    <source>
        <dbReference type="EMBL" id="MDO7842151.1"/>
    </source>
</evidence>
<dbReference type="InterPro" id="IPR005471">
    <property type="entry name" value="Tscrpt_reg_IclR_N"/>
</dbReference>
<accession>A0ABT8ZZI0</accession>
<dbReference type="InterPro" id="IPR029016">
    <property type="entry name" value="GAF-like_dom_sf"/>
</dbReference>
<dbReference type="EMBL" id="JAUQSZ010000004">
    <property type="protein sequence ID" value="MDO7842151.1"/>
    <property type="molecule type" value="Genomic_DNA"/>
</dbReference>
<evidence type="ECO:0000256" key="3">
    <source>
        <dbReference type="ARBA" id="ARBA00023163"/>
    </source>
</evidence>
<dbReference type="RefSeq" id="WP_304560619.1">
    <property type="nucleotide sequence ID" value="NZ_JAUQSZ010000004.1"/>
</dbReference>
<keyword evidence="2" id="KW-0238">DNA-binding</keyword>
<keyword evidence="3" id="KW-0804">Transcription</keyword>
<dbReference type="SUPFAM" id="SSF46785">
    <property type="entry name" value="Winged helix' DNA-binding domain"/>
    <property type="match status" value="1"/>
</dbReference>
<evidence type="ECO:0000256" key="2">
    <source>
        <dbReference type="ARBA" id="ARBA00023125"/>
    </source>
</evidence>
<comment type="caution">
    <text evidence="6">The sequence shown here is derived from an EMBL/GenBank/DDBJ whole genome shotgun (WGS) entry which is preliminary data.</text>
</comment>
<dbReference type="Gene3D" id="3.30.450.40">
    <property type="match status" value="1"/>
</dbReference>
<evidence type="ECO:0000256" key="1">
    <source>
        <dbReference type="ARBA" id="ARBA00023015"/>
    </source>
</evidence>
<feature type="domain" description="HTH iclR-type" evidence="4">
    <location>
        <begin position="8"/>
        <end position="70"/>
    </location>
</feature>
<dbReference type="Pfam" id="PF09339">
    <property type="entry name" value="HTH_IclR"/>
    <property type="match status" value="1"/>
</dbReference>
<dbReference type="Gene3D" id="1.10.10.10">
    <property type="entry name" value="Winged helix-like DNA-binding domain superfamily/Winged helix DNA-binding domain"/>
    <property type="match status" value="1"/>
</dbReference>
<keyword evidence="7" id="KW-1185">Reference proteome</keyword>
<dbReference type="InterPro" id="IPR014757">
    <property type="entry name" value="Tscrpt_reg_IclR_C"/>
</dbReference>
<sequence>MNQPKNYSKSANRALDVLDYFARCGRPARGAEIADALGIARSSADQLLKSMVLSGYLVRPGEGQAYFPSLRMARFGHWIAGCYPDIERYRAIVEDVHEQTGCVVTLTMRNDCFMQMMTAARGSDDDPLLDVGAKVPVLGSAIGSAALTTQSRKAIARLVERARLRHAVLGEVDWDQPIDEEIRLFRMKGYSWRPSKRVRGAGTSQRPVEYWSIAMTLPHVAGTPEIVLGLAGPTPRVRPHEWDLVNLMRRSIRLNMAH</sequence>